<protein>
    <submittedName>
        <fullName evidence="4">RND transporter</fullName>
    </submittedName>
</protein>
<sequence length="500" mass="53861">MRKLSSRSLSVLALATTVLLGGCAVGPDFKSPETAVPSDWSSLRAGDASLHDAVPQGAAVAPSAEWWRSFGDPVLDALEADAATANPDLQTAALRFAESRAQRQTAAAQGGPQVDLTASAQRQRPSENGATSRTIDVLAPADRRDALVKLLSQPYDIYQAGFDASWEPDFWGRVRRSVEAADAQVSASGALFDGARLDVAADVARRYFELRGTQRQIALTRADLDAAQDRFTLMKARADGGMASDVDTTQQQALLADLRGRLPALLAQEANALDQLALLVGKTPGSLQGRLAPLGDPDATPPLPSLALGLPSDVVRRRPDIRQAEAQLHEATANTGVAIADLYPRITLGASFDFEALHTGDFGDWGSRHWSVGPSLDLPIFDMGRRRSVVTLRKLQQQEAAVAWQKSVLQAWSDVDTALNAYAAERQRNAQLVERERLSRDAWSLADVRYRNGRTAFIDALDAQRTLLAAQRDRADSDAQLATKRVAIYKAIGGGDLPSR</sequence>
<keyword evidence="5" id="KW-1185">Reference proteome</keyword>
<dbReference type="Gene3D" id="1.20.1600.10">
    <property type="entry name" value="Outer membrane efflux proteins (OEP)"/>
    <property type="match status" value="1"/>
</dbReference>
<dbReference type="GO" id="GO:0015562">
    <property type="term" value="F:efflux transmembrane transporter activity"/>
    <property type="evidence" value="ECO:0007669"/>
    <property type="project" value="InterPro"/>
</dbReference>
<dbReference type="PANTHER" id="PTHR30203:SF25">
    <property type="entry name" value="OUTER MEMBRANE PROTEIN-RELATED"/>
    <property type="match status" value="1"/>
</dbReference>
<evidence type="ECO:0000313" key="5">
    <source>
        <dbReference type="Proteomes" id="UP000182987"/>
    </source>
</evidence>
<dbReference type="EMBL" id="CP017480">
    <property type="protein sequence ID" value="APG05044.1"/>
    <property type="molecule type" value="Genomic_DNA"/>
</dbReference>
<feature type="compositionally biased region" description="Polar residues" evidence="3">
    <location>
        <begin position="116"/>
        <end position="134"/>
    </location>
</feature>
<feature type="chain" id="PRO_5011824978" evidence="2">
    <location>
        <begin position="25"/>
        <end position="500"/>
    </location>
</feature>
<dbReference type="STRING" id="1440763.BJI69_14835"/>
<dbReference type="GO" id="GO:0009279">
    <property type="term" value="C:cell outer membrane"/>
    <property type="evidence" value="ECO:0007669"/>
    <property type="project" value="UniProtKB-SubCell"/>
</dbReference>
<comment type="subcellular location">
    <subcellularLocation>
        <location evidence="2">Cell outer membrane</location>
        <topology evidence="2">Lipid-anchor</topology>
    </subcellularLocation>
</comment>
<dbReference type="Gene3D" id="2.20.200.10">
    <property type="entry name" value="Outer membrane efflux proteins (OEP)"/>
    <property type="match status" value="1"/>
</dbReference>
<keyword evidence="2" id="KW-0732">Signal</keyword>
<reference evidence="5" key="1">
    <citation type="submission" date="2016-09" db="EMBL/GenBank/DDBJ databases">
        <authorList>
            <person name="Lysoe E."/>
        </authorList>
    </citation>
    <scope>NUCLEOTIDE SEQUENCE [LARGE SCALE GENOMIC DNA]</scope>
    <source>
        <strain evidence="5">LJ96T</strain>
    </source>
</reference>
<organism evidence="4 5">
    <name type="scientific">Luteibacter rhizovicinus DSM 16549</name>
    <dbReference type="NCBI Taxonomy" id="1440763"/>
    <lineage>
        <taxon>Bacteria</taxon>
        <taxon>Pseudomonadati</taxon>
        <taxon>Pseudomonadota</taxon>
        <taxon>Gammaproteobacteria</taxon>
        <taxon>Lysobacterales</taxon>
        <taxon>Rhodanobacteraceae</taxon>
        <taxon>Luteibacter</taxon>
    </lineage>
</organism>
<evidence type="ECO:0000256" key="1">
    <source>
        <dbReference type="ARBA" id="ARBA00007613"/>
    </source>
</evidence>
<keyword evidence="2" id="KW-0449">Lipoprotein</keyword>
<dbReference type="InterPro" id="IPR003423">
    <property type="entry name" value="OMP_efflux"/>
</dbReference>
<keyword evidence="2" id="KW-0472">Membrane</keyword>
<feature type="compositionally biased region" description="Low complexity" evidence="3">
    <location>
        <begin position="102"/>
        <end position="113"/>
    </location>
</feature>
<dbReference type="KEGG" id="lrz:BJI69_14835"/>
<gene>
    <name evidence="4" type="ORF">BJI69_14835</name>
</gene>
<evidence type="ECO:0000256" key="2">
    <source>
        <dbReference type="RuleBase" id="RU362097"/>
    </source>
</evidence>
<dbReference type="SUPFAM" id="SSF56954">
    <property type="entry name" value="Outer membrane efflux proteins (OEP)"/>
    <property type="match status" value="1"/>
</dbReference>
<evidence type="ECO:0000313" key="4">
    <source>
        <dbReference type="EMBL" id="APG05044.1"/>
    </source>
</evidence>
<accession>A0A1L3EVI1</accession>
<feature type="signal peptide" evidence="2">
    <location>
        <begin position="1"/>
        <end position="24"/>
    </location>
</feature>
<keyword evidence="2" id="KW-0812">Transmembrane</keyword>
<keyword evidence="2" id="KW-1134">Transmembrane beta strand</keyword>
<dbReference type="NCBIfam" id="TIGR01845">
    <property type="entry name" value="outer_NodT"/>
    <property type="match status" value="1"/>
</dbReference>
<dbReference type="Pfam" id="PF02321">
    <property type="entry name" value="OEP"/>
    <property type="match status" value="2"/>
</dbReference>
<evidence type="ECO:0000256" key="3">
    <source>
        <dbReference type="SAM" id="MobiDB-lite"/>
    </source>
</evidence>
<dbReference type="AlphaFoldDB" id="A0A1L3EVI1"/>
<name>A0A1L3EVI1_9GAMM</name>
<dbReference type="OrthoDB" id="9770517at2"/>
<proteinExistence type="inferred from homology"/>
<dbReference type="PANTHER" id="PTHR30203">
    <property type="entry name" value="OUTER MEMBRANE CATION EFFLUX PROTEIN"/>
    <property type="match status" value="1"/>
</dbReference>
<keyword evidence="2" id="KW-0564">Palmitate</keyword>
<dbReference type="InterPro" id="IPR010131">
    <property type="entry name" value="MdtP/NodT-like"/>
</dbReference>
<comment type="similarity">
    <text evidence="1 2">Belongs to the outer membrane factor (OMF) (TC 1.B.17) family.</text>
</comment>
<dbReference type="PROSITE" id="PS51257">
    <property type="entry name" value="PROKAR_LIPOPROTEIN"/>
    <property type="match status" value="1"/>
</dbReference>
<feature type="region of interest" description="Disordered" evidence="3">
    <location>
        <begin position="100"/>
        <end position="136"/>
    </location>
</feature>
<dbReference type="RefSeq" id="WP_071924992.1">
    <property type="nucleotide sequence ID" value="NZ_CP017480.1"/>
</dbReference>
<dbReference type="Proteomes" id="UP000182987">
    <property type="component" value="Chromosome"/>
</dbReference>